<reference evidence="2 3" key="1">
    <citation type="submission" date="2024-04" db="EMBL/GenBank/DDBJ databases">
        <title>Tritrichomonas musculus Genome.</title>
        <authorList>
            <person name="Alves-Ferreira E."/>
            <person name="Grigg M."/>
            <person name="Lorenzi H."/>
            <person name="Galac M."/>
        </authorList>
    </citation>
    <scope>NUCLEOTIDE SEQUENCE [LARGE SCALE GENOMIC DNA]</scope>
    <source>
        <strain evidence="2 3">EAF2021</strain>
    </source>
</reference>
<keyword evidence="1" id="KW-1133">Transmembrane helix</keyword>
<comment type="caution">
    <text evidence="2">The sequence shown here is derived from an EMBL/GenBank/DDBJ whole genome shotgun (WGS) entry which is preliminary data.</text>
</comment>
<protein>
    <submittedName>
        <fullName evidence="2">Uncharacterized protein</fullName>
    </submittedName>
</protein>
<evidence type="ECO:0000313" key="3">
    <source>
        <dbReference type="Proteomes" id="UP001470230"/>
    </source>
</evidence>
<evidence type="ECO:0000313" key="2">
    <source>
        <dbReference type="EMBL" id="KAK8840271.1"/>
    </source>
</evidence>
<dbReference type="PANTHER" id="PTHR13132">
    <property type="entry name" value="ALPHA- 1,6 -FUCOSYLTRANSFERASE"/>
    <property type="match status" value="1"/>
</dbReference>
<dbReference type="Proteomes" id="UP001470230">
    <property type="component" value="Unassembled WGS sequence"/>
</dbReference>
<keyword evidence="1" id="KW-0472">Membrane</keyword>
<organism evidence="2 3">
    <name type="scientific">Tritrichomonas musculus</name>
    <dbReference type="NCBI Taxonomy" id="1915356"/>
    <lineage>
        <taxon>Eukaryota</taxon>
        <taxon>Metamonada</taxon>
        <taxon>Parabasalia</taxon>
        <taxon>Tritrichomonadida</taxon>
        <taxon>Tritrichomonadidae</taxon>
        <taxon>Tritrichomonas</taxon>
    </lineage>
</organism>
<name>A0ABR2H2Z2_9EUKA</name>
<dbReference type="PANTHER" id="PTHR13132:SF29">
    <property type="entry name" value="ALPHA-(1,6)-FUCOSYLTRANSFERASE"/>
    <property type="match status" value="1"/>
</dbReference>
<keyword evidence="3" id="KW-1185">Reference proteome</keyword>
<accession>A0ABR2H2Z2</accession>
<gene>
    <name evidence="2" type="ORF">M9Y10_030825</name>
</gene>
<keyword evidence="1" id="KW-0812">Transmembrane</keyword>
<dbReference type="EMBL" id="JAPFFF010000047">
    <property type="protein sequence ID" value="KAK8840271.1"/>
    <property type="molecule type" value="Genomic_DNA"/>
</dbReference>
<feature type="transmembrane region" description="Helical" evidence="1">
    <location>
        <begin position="7"/>
        <end position="27"/>
    </location>
</feature>
<proteinExistence type="predicted"/>
<sequence length="481" mass="56605">MKYYRNFWNRIFLVFIVTFSFVLFFFYHFDHQVVASFFFSTKLISLNLFYQNFDKGSLFWGNLSNYNPYVINEALNVLFPNVAEKPKKIERSLIYDKDKQLSQKEYVDNHTKWPDRSFKLNAPNYQKTGLDVIPGIKDVLHLIYKHQHPQSCKNKKFLAPSSPYSGFGSVIHTVGALLGIAMMNDRILVWGEYDIIWSDGPFCGGKTNPMQQEFIDKQKKRSHTGKSRKYHYYKKPINNFDCFFQPITNCTIKNYSKDVDIKYEYLSDNHIVPDIIVPIIKRLKIPEDLSYFYWRLCSTAYLYRVNEVARKWVKEIEEDFLVNPVDNYDVSVHVRRGDKGAEMTLVDGNDCMVALKMIKKILNKDRLNVFLSSEDQNIIDWFLHQTNESITYFDFQLDNLGFEESMTLGSVLVPQMLANIKHSLFSTFVIGTIGSNWNRLLLELRMTTAGYANNYFFEIGDHECVSLEHCKFKEMNFNMNW</sequence>
<evidence type="ECO:0000256" key="1">
    <source>
        <dbReference type="SAM" id="Phobius"/>
    </source>
</evidence>